<name>A0ABS8T102_DATST</name>
<organism evidence="1 2">
    <name type="scientific">Datura stramonium</name>
    <name type="common">Jimsonweed</name>
    <name type="synonym">Common thornapple</name>
    <dbReference type="NCBI Taxonomy" id="4076"/>
    <lineage>
        <taxon>Eukaryota</taxon>
        <taxon>Viridiplantae</taxon>
        <taxon>Streptophyta</taxon>
        <taxon>Embryophyta</taxon>
        <taxon>Tracheophyta</taxon>
        <taxon>Spermatophyta</taxon>
        <taxon>Magnoliopsida</taxon>
        <taxon>eudicotyledons</taxon>
        <taxon>Gunneridae</taxon>
        <taxon>Pentapetalae</taxon>
        <taxon>asterids</taxon>
        <taxon>lamiids</taxon>
        <taxon>Solanales</taxon>
        <taxon>Solanaceae</taxon>
        <taxon>Solanoideae</taxon>
        <taxon>Datureae</taxon>
        <taxon>Datura</taxon>
    </lineage>
</organism>
<proteinExistence type="predicted"/>
<comment type="caution">
    <text evidence="1">The sequence shown here is derived from an EMBL/GenBank/DDBJ whole genome shotgun (WGS) entry which is preliminary data.</text>
</comment>
<dbReference type="EMBL" id="JACEIK010000946">
    <property type="protein sequence ID" value="MCD7464207.1"/>
    <property type="molecule type" value="Genomic_DNA"/>
</dbReference>
<protein>
    <submittedName>
        <fullName evidence="1">Uncharacterized protein</fullName>
    </submittedName>
</protein>
<reference evidence="1 2" key="1">
    <citation type="journal article" date="2021" name="BMC Genomics">
        <title>Datura genome reveals duplications of psychoactive alkaloid biosynthetic genes and high mutation rate following tissue culture.</title>
        <authorList>
            <person name="Rajewski A."/>
            <person name="Carter-House D."/>
            <person name="Stajich J."/>
            <person name="Litt A."/>
        </authorList>
    </citation>
    <scope>NUCLEOTIDE SEQUENCE [LARGE SCALE GENOMIC DNA]</scope>
    <source>
        <strain evidence="1">AR-01</strain>
    </source>
</reference>
<gene>
    <name evidence="1" type="ORF">HAX54_052288</name>
</gene>
<evidence type="ECO:0000313" key="2">
    <source>
        <dbReference type="Proteomes" id="UP000823775"/>
    </source>
</evidence>
<accession>A0ABS8T102</accession>
<sequence>MTLERALTDETGQYSVEVMMRCNKAACTTIFRKNIQDMRLNLPWGLSSAKAEGLMTQVTGPCKLSQGHAHVRVCSTFEKSQGRSPLYFCFCRFAASGIFNGVKSTPVFGTSVTTIVSSSTGPISPTNSDYSLAGRT</sequence>
<keyword evidence="2" id="KW-1185">Reference proteome</keyword>
<evidence type="ECO:0000313" key="1">
    <source>
        <dbReference type="EMBL" id="MCD7464207.1"/>
    </source>
</evidence>
<dbReference type="Proteomes" id="UP000823775">
    <property type="component" value="Unassembled WGS sequence"/>
</dbReference>